<evidence type="ECO:0000313" key="10">
    <source>
        <dbReference type="Proteomes" id="UP000184526"/>
    </source>
</evidence>
<dbReference type="GO" id="GO:0042121">
    <property type="term" value="P:alginic acid biosynthetic process"/>
    <property type="evidence" value="ECO:0007669"/>
    <property type="project" value="InterPro"/>
</dbReference>
<dbReference type="InterPro" id="IPR051085">
    <property type="entry name" value="MB_O-acyltransferase"/>
</dbReference>
<evidence type="ECO:0000313" key="9">
    <source>
        <dbReference type="EMBL" id="SHH37711.1"/>
    </source>
</evidence>
<dbReference type="RefSeq" id="WP_072829082.1">
    <property type="nucleotide sequence ID" value="NZ_FQXP01000003.1"/>
</dbReference>
<feature type="transmembrane region" description="Helical" evidence="8">
    <location>
        <begin position="339"/>
        <end position="359"/>
    </location>
</feature>
<name>A0A1M5SGU4_9CLOT</name>
<dbReference type="AlphaFoldDB" id="A0A1M5SGU4"/>
<evidence type="ECO:0000256" key="5">
    <source>
        <dbReference type="ARBA" id="ARBA00022989"/>
    </source>
</evidence>
<dbReference type="GO" id="GO:0016746">
    <property type="term" value="F:acyltransferase activity"/>
    <property type="evidence" value="ECO:0007669"/>
    <property type="project" value="UniProtKB-KW"/>
</dbReference>
<dbReference type="PIRSF" id="PIRSF500217">
    <property type="entry name" value="AlgI"/>
    <property type="match status" value="1"/>
</dbReference>
<proteinExistence type="inferred from homology"/>
<organism evidence="9 10">
    <name type="scientific">Clostridium collagenovorans DSM 3089</name>
    <dbReference type="NCBI Taxonomy" id="1121306"/>
    <lineage>
        <taxon>Bacteria</taxon>
        <taxon>Bacillati</taxon>
        <taxon>Bacillota</taxon>
        <taxon>Clostridia</taxon>
        <taxon>Eubacteriales</taxon>
        <taxon>Clostridiaceae</taxon>
        <taxon>Clostridium</taxon>
    </lineage>
</organism>
<dbReference type="PIRSF" id="PIRSF016636">
    <property type="entry name" value="AlgI_DltB"/>
    <property type="match status" value="1"/>
</dbReference>
<evidence type="ECO:0000256" key="1">
    <source>
        <dbReference type="ARBA" id="ARBA00004651"/>
    </source>
</evidence>
<evidence type="ECO:0000256" key="6">
    <source>
        <dbReference type="ARBA" id="ARBA00023136"/>
    </source>
</evidence>
<dbReference type="Pfam" id="PF03062">
    <property type="entry name" value="MBOAT"/>
    <property type="match status" value="1"/>
</dbReference>
<protein>
    <submittedName>
        <fullName evidence="9">D-alanyl-lipoteichoic acid acyltransferase DltB, MBOAT superfamily</fullName>
    </submittedName>
</protein>
<feature type="transmembrane region" description="Helical" evidence="8">
    <location>
        <begin position="49"/>
        <end position="65"/>
    </location>
</feature>
<evidence type="ECO:0000256" key="2">
    <source>
        <dbReference type="ARBA" id="ARBA00010323"/>
    </source>
</evidence>
<keyword evidence="7 9" id="KW-0808">Transferase</keyword>
<dbReference type="InterPro" id="IPR024194">
    <property type="entry name" value="Ac/AlaTfrase_AlgI/DltB"/>
</dbReference>
<dbReference type="InterPro" id="IPR004299">
    <property type="entry name" value="MBOAT_fam"/>
</dbReference>
<dbReference type="PANTHER" id="PTHR13285">
    <property type="entry name" value="ACYLTRANSFERASE"/>
    <property type="match status" value="1"/>
</dbReference>
<feature type="transmembrane region" description="Helical" evidence="8">
    <location>
        <begin position="96"/>
        <end position="118"/>
    </location>
</feature>
<dbReference type="Proteomes" id="UP000184526">
    <property type="component" value="Unassembled WGS sequence"/>
</dbReference>
<dbReference type="PANTHER" id="PTHR13285:SF18">
    <property type="entry name" value="PROTEIN-CYSTEINE N-PALMITOYLTRANSFERASE RASP"/>
    <property type="match status" value="1"/>
</dbReference>
<comment type="subcellular location">
    <subcellularLocation>
        <location evidence="1">Cell membrane</location>
        <topology evidence="1">Multi-pass membrane protein</topology>
    </subcellularLocation>
</comment>
<sequence length="527" mass="61355">MSYLSPIYLIIFLPLVLLAYGITPRKYRWSILLIASYTFFFLISNKLIIYLVLSTISIHGIGLWLDSCKKKYHEKEKNTEDTTELKNWYKKKRHRILIFAILFHIGILIFLKYSTFIFDNINDIFNLVSLPKLLPEVKFALPIGISFYTLQAVSYIADVYQEKIEADDNLARLALYMSFFPTIMEGSICRYSDTAQDLYKGEPLKYKNVTFGIQRVIWGIFKNLIIADRLNALVKTVFNDYTKYGGIIIIVAAACYTIQLYMNFSGTIDVTIGVGEMFGIKIPENFKQPFFSRTASEFWQRWHITLGTWFKDYIFYPLSLTKFVKKLGKKSRKKFGKHIGQIIPTIIPLLAVWLCNGLWHGDRWSYIFFGVYYFVLILLGKIIEPWNKKILLALKIKRENIFYRCFQFIKMLIIIFTGELFFRANGLKAGLIMFKSIFTKFSWGALTDGSIFKLGVSQSDFIIVFIALIIIFIFGVLNEKGICIREKVASWNIVWRWSFYYSVLLIIIIFGAYGPGYIPVELIYAGF</sequence>
<accession>A0A1M5SGU4</accession>
<keyword evidence="3 7" id="KW-1003">Cell membrane</keyword>
<feature type="transmembrane region" description="Helical" evidence="8">
    <location>
        <begin position="365"/>
        <end position="384"/>
    </location>
</feature>
<feature type="transmembrane region" description="Helical" evidence="8">
    <location>
        <begin position="6"/>
        <end position="22"/>
    </location>
</feature>
<keyword evidence="4 8" id="KW-0812">Transmembrane</keyword>
<feature type="transmembrane region" description="Helical" evidence="8">
    <location>
        <begin position="27"/>
        <end position="43"/>
    </location>
</feature>
<evidence type="ECO:0000256" key="8">
    <source>
        <dbReference type="SAM" id="Phobius"/>
    </source>
</evidence>
<feature type="transmembrane region" description="Helical" evidence="8">
    <location>
        <begin position="499"/>
        <end position="518"/>
    </location>
</feature>
<dbReference type="GO" id="GO:0005886">
    <property type="term" value="C:plasma membrane"/>
    <property type="evidence" value="ECO:0007669"/>
    <property type="project" value="UniProtKB-SubCell"/>
</dbReference>
<reference evidence="9 10" key="1">
    <citation type="submission" date="2016-11" db="EMBL/GenBank/DDBJ databases">
        <authorList>
            <person name="Jaros S."/>
            <person name="Januszkiewicz K."/>
            <person name="Wedrychowicz H."/>
        </authorList>
    </citation>
    <scope>NUCLEOTIDE SEQUENCE [LARGE SCALE GENOMIC DNA]</scope>
    <source>
        <strain evidence="9 10">DSM 3089</strain>
    </source>
</reference>
<keyword evidence="6 7" id="KW-0472">Membrane</keyword>
<gene>
    <name evidence="9" type="ORF">SAMN02745196_00164</name>
</gene>
<feature type="transmembrane region" description="Helical" evidence="8">
    <location>
        <begin position="405"/>
        <end position="424"/>
    </location>
</feature>
<evidence type="ECO:0000256" key="7">
    <source>
        <dbReference type="PIRNR" id="PIRNR016636"/>
    </source>
</evidence>
<keyword evidence="10" id="KW-1185">Reference proteome</keyword>
<dbReference type="InterPro" id="IPR028362">
    <property type="entry name" value="AlgI"/>
</dbReference>
<dbReference type="EMBL" id="FQXP01000003">
    <property type="protein sequence ID" value="SHH37711.1"/>
    <property type="molecule type" value="Genomic_DNA"/>
</dbReference>
<comment type="similarity">
    <text evidence="2 7">Belongs to the membrane-bound acyltransferase family.</text>
</comment>
<keyword evidence="7 9" id="KW-0012">Acyltransferase</keyword>
<evidence type="ECO:0000256" key="4">
    <source>
        <dbReference type="ARBA" id="ARBA00022692"/>
    </source>
</evidence>
<feature type="transmembrane region" description="Helical" evidence="8">
    <location>
        <begin position="461"/>
        <end position="478"/>
    </location>
</feature>
<dbReference type="OrthoDB" id="9805788at2"/>
<dbReference type="STRING" id="1121306.SAMN02745196_00164"/>
<keyword evidence="5 8" id="KW-1133">Transmembrane helix</keyword>
<evidence type="ECO:0000256" key="3">
    <source>
        <dbReference type="ARBA" id="ARBA00022475"/>
    </source>
</evidence>